<dbReference type="EMBL" id="JACLYZ010000008">
    <property type="protein sequence ID" value="MBM6734570.1"/>
    <property type="molecule type" value="Genomic_DNA"/>
</dbReference>
<protein>
    <recommendedName>
        <fullName evidence="3">Uracil DNA glycosylase superfamily protein</fullName>
    </recommendedName>
</protein>
<dbReference type="RefSeq" id="WP_205094980.1">
    <property type="nucleotide sequence ID" value="NZ_JACLYZ010000008.1"/>
</dbReference>
<dbReference type="Gene3D" id="3.40.470.10">
    <property type="entry name" value="Uracil-DNA glycosylase-like domain"/>
    <property type="match status" value="1"/>
</dbReference>
<dbReference type="SUPFAM" id="SSF52141">
    <property type="entry name" value="Uracil-DNA glycosylase-like"/>
    <property type="match status" value="1"/>
</dbReference>
<comment type="caution">
    <text evidence="1">The sequence shown here is derived from an EMBL/GenBank/DDBJ whole genome shotgun (WGS) entry which is preliminary data.</text>
</comment>
<organism evidence="1 2">
    <name type="scientific">Mediterranea massiliensis</name>
    <dbReference type="NCBI Taxonomy" id="1841865"/>
    <lineage>
        <taxon>Bacteria</taxon>
        <taxon>Pseudomonadati</taxon>
        <taxon>Bacteroidota</taxon>
        <taxon>Bacteroidia</taxon>
        <taxon>Bacteroidales</taxon>
        <taxon>Bacteroidaceae</taxon>
        <taxon>Mediterranea</taxon>
    </lineage>
</organism>
<sequence>MNTQLNTWAAKTAEAYDKIAHTYNNAPAFYTQSDLTKINDSPHVFVMGINPGSGGTYKEQCESEYWQLGGKPMDGTHLLKGNPSWSKRFDWPYWQRMYRLFDANPHPLDDETDFIVTNATFFATPKAKKLLPQLLAETLPYTLELIEITRPRMIVVLSGNSLLKAIKAHCDVTGRRLEYAQTFASFGSIYTGQLEGIPCCGIPHPSACLFREERELMRKVVTQTYRCESITADAYQDLLHGIKQRRNAKGLSKEVMATLFELLIARMQSLPYLVYESCAKKFSRYDLCNGLQLTIANNSTTHCIAIRSKNYKGEKNIDQIPMPHVRELLECFDKVNYANTPTWLGMKDFSTLTVENGIENLAGSLVDEVEKLISEIHQILPPFR</sequence>
<evidence type="ECO:0000313" key="2">
    <source>
        <dbReference type="Proteomes" id="UP000766986"/>
    </source>
</evidence>
<gene>
    <name evidence="1" type="ORF">H7U35_04940</name>
</gene>
<accession>A0ABS2DYW4</accession>
<dbReference type="InterPro" id="IPR036895">
    <property type="entry name" value="Uracil-DNA_glycosylase-like_sf"/>
</dbReference>
<proteinExistence type="predicted"/>
<keyword evidence="2" id="KW-1185">Reference proteome</keyword>
<dbReference type="Proteomes" id="UP000766986">
    <property type="component" value="Unassembled WGS sequence"/>
</dbReference>
<name>A0ABS2DYW4_9BACT</name>
<evidence type="ECO:0000313" key="1">
    <source>
        <dbReference type="EMBL" id="MBM6734570.1"/>
    </source>
</evidence>
<evidence type="ECO:0008006" key="3">
    <source>
        <dbReference type="Google" id="ProtNLM"/>
    </source>
</evidence>
<reference evidence="1 2" key="1">
    <citation type="journal article" date="2021" name="Sci. Rep.">
        <title>The distribution of antibiotic resistance genes in chicken gut microbiota commensals.</title>
        <authorList>
            <person name="Juricova H."/>
            <person name="Matiasovicova J."/>
            <person name="Kubasova T."/>
            <person name="Cejkova D."/>
            <person name="Rychlik I."/>
        </authorList>
    </citation>
    <scope>NUCLEOTIDE SEQUENCE [LARGE SCALE GENOMIC DNA]</scope>
    <source>
        <strain evidence="1 2">An772</strain>
    </source>
</reference>